<protein>
    <recommendedName>
        <fullName evidence="1">UPF0113 domain-containing protein</fullName>
    </recommendedName>
</protein>
<dbReference type="PROSITE" id="PS50890">
    <property type="entry name" value="PUA"/>
    <property type="match status" value="1"/>
</dbReference>
<proteinExistence type="predicted"/>
<dbReference type="CDD" id="cd21151">
    <property type="entry name" value="PUA_Nip7-like"/>
    <property type="match status" value="1"/>
</dbReference>
<organism evidence="2 3">
    <name type="scientific">Zestosphaera tikiterensis</name>
    <dbReference type="NCBI Taxonomy" id="1973259"/>
    <lineage>
        <taxon>Archaea</taxon>
        <taxon>Thermoproteota</taxon>
        <taxon>Thermoprotei</taxon>
        <taxon>Desulfurococcales</taxon>
        <taxon>Desulfurococcaceae</taxon>
        <taxon>Zestosphaera</taxon>
    </lineage>
</organism>
<evidence type="ECO:0000259" key="1">
    <source>
        <dbReference type="Pfam" id="PF03657"/>
    </source>
</evidence>
<dbReference type="InterPro" id="IPR015947">
    <property type="entry name" value="PUA-like_sf"/>
</dbReference>
<dbReference type="SUPFAM" id="SSF88697">
    <property type="entry name" value="PUA domain-like"/>
    <property type="match status" value="1"/>
</dbReference>
<dbReference type="Gene3D" id="2.30.130.10">
    <property type="entry name" value="PUA domain"/>
    <property type="match status" value="1"/>
</dbReference>
<dbReference type="GO" id="GO:0003723">
    <property type="term" value="F:RNA binding"/>
    <property type="evidence" value="ECO:0007669"/>
    <property type="project" value="InterPro"/>
</dbReference>
<accession>A0A2R7Y867</accession>
<dbReference type="EMBL" id="NBVN01000002">
    <property type="protein sequence ID" value="PUA33509.1"/>
    <property type="molecule type" value="Genomic_DNA"/>
</dbReference>
<comment type="caution">
    <text evidence="2">The sequence shown here is derived from an EMBL/GenBank/DDBJ whole genome shotgun (WGS) entry which is preliminary data.</text>
</comment>
<evidence type="ECO:0000313" key="3">
    <source>
        <dbReference type="Proteomes" id="UP000244093"/>
    </source>
</evidence>
<dbReference type="Pfam" id="PF03657">
    <property type="entry name" value="UPF0113"/>
    <property type="match status" value="1"/>
</dbReference>
<evidence type="ECO:0000313" key="2">
    <source>
        <dbReference type="EMBL" id="PUA33509.1"/>
    </source>
</evidence>
<dbReference type="AlphaFoldDB" id="A0A2R7Y867"/>
<dbReference type="Proteomes" id="UP000244093">
    <property type="component" value="Unassembled WGS sequence"/>
</dbReference>
<dbReference type="InterPro" id="IPR036974">
    <property type="entry name" value="PUA_sf"/>
</dbReference>
<name>A0A2R7Y867_9CREN</name>
<dbReference type="InterPro" id="IPR005155">
    <property type="entry name" value="UPF0113_PUA"/>
</dbReference>
<sequence length="203" mass="23115">MSIREDKVAKEIKCYFTTYDELLKKTFNALEILVASEVLPKHTVMICEGEFVEAYLINEELKHVIEAILANNRFPYSAGIYVGRLRKSKPYIIPSVDFLTLIYELKREYFKAVKIRDEGLKPFLYGKDVLKASVTECFPPLNNGDVIGVIGNDGYVYGVALSKVSDCNEVLKLNPNDVVATNVFDVGWFLRGETRVKEKKFKV</sequence>
<gene>
    <name evidence="2" type="ORF">B7O98_03575</name>
</gene>
<feature type="domain" description="UPF0113" evidence="1">
    <location>
        <begin position="113"/>
        <end position="191"/>
    </location>
</feature>
<reference evidence="2 3" key="1">
    <citation type="journal article" date="2018" name="Syst. Appl. Microbiol.">
        <title>A new symbiotic nanoarchaeote (Candidatus Nanoclepta minutus) and its host (Zestosphaera tikiterensis gen. nov., sp. nov.) from a New Zealand hot spring.</title>
        <authorList>
            <person name="St John E."/>
            <person name="Liu Y."/>
            <person name="Podar M."/>
            <person name="Stott M.B."/>
            <person name="Meneghin J."/>
            <person name="Chen Z."/>
            <person name="Lagutin K."/>
            <person name="Mitchell K."/>
            <person name="Reysenbach A.L."/>
        </authorList>
    </citation>
    <scope>NUCLEOTIDE SEQUENCE [LARGE SCALE GENOMIC DNA]</scope>
    <source>
        <strain evidence="2">NZ3</strain>
    </source>
</reference>